<feature type="domain" description="SWIM-type" evidence="3">
    <location>
        <begin position="63"/>
        <end position="91"/>
    </location>
</feature>
<sequence length="546" mass="62817">MADFSTQFHRFVALCTEEYLIKYANKGLYNRAQKELEKGVQVTYEFQADQVTCTLDDGTVCELTDDIERFRCTCPSDKICKHVLIAILSYHRQEGIDAQVPTADFSWILTQPIDTLCRHFTESQIDEVLFRIHYEEELAITQGAFLTVTLTFQGVEVSFLEEADIAKSMCSCKEKAGCIHRLEALIRYRIRHGVTDFETLHQHTADVTYSADVVSDTRTLIAQIATTGLAKLPQSVCDRLEVLAIAAHNGNLPNLEREIRGINGELGLFFKRHVRFSKDLFRKRLTRAYMNLEALEQKTATVEQKAQLLGRFKSRYYPIPRLLLYALGANPWETRSAYKGITYYFYSPDDGCIYTYTEARPVYYEDVSFLFADQYAKRSTWNYDLTMKQIASAQLVATICKVNRERRLSSSEETSIAIKPRMRIEDVELGELVVTDWAQVRSKEGRQLFTDRREQLMLLKASHVAETRFEQKTQNFLIMVEDAGGNYLSLTIPYNKEWAGSVRFLEKSRELLGLRDFYILAQQVDDAIEPISLLKDASLSNLKLDF</sequence>
<evidence type="ECO:0000256" key="1">
    <source>
        <dbReference type="PROSITE-ProRule" id="PRU00325"/>
    </source>
</evidence>
<evidence type="ECO:0000256" key="2">
    <source>
        <dbReference type="SAM" id="Coils"/>
    </source>
</evidence>
<keyword evidence="2" id="KW-0175">Coiled coil</keyword>
<proteinExistence type="predicted"/>
<evidence type="ECO:0000259" key="3">
    <source>
        <dbReference type="PROSITE" id="PS50966"/>
    </source>
</evidence>
<dbReference type="OrthoDB" id="341498at2"/>
<dbReference type="RefSeq" id="WP_122917105.1">
    <property type="nucleotide sequence ID" value="NZ_RHHQ01000006.1"/>
</dbReference>
<keyword evidence="1" id="KW-0479">Metal-binding</keyword>
<dbReference type="GO" id="GO:0008270">
    <property type="term" value="F:zinc ion binding"/>
    <property type="evidence" value="ECO:0007669"/>
    <property type="project" value="UniProtKB-KW"/>
</dbReference>
<dbReference type="InterPro" id="IPR007527">
    <property type="entry name" value="Znf_SWIM"/>
</dbReference>
<name>A0A3M8DT37_9BACL</name>
<dbReference type="AlphaFoldDB" id="A0A3M8DT37"/>
<evidence type="ECO:0000313" key="5">
    <source>
        <dbReference type="Proteomes" id="UP000271031"/>
    </source>
</evidence>
<reference evidence="4 5" key="1">
    <citation type="submission" date="2018-10" db="EMBL/GenBank/DDBJ databases">
        <title>Phylogenomics of Brevibacillus.</title>
        <authorList>
            <person name="Dunlap C."/>
        </authorList>
    </citation>
    <scope>NUCLEOTIDE SEQUENCE [LARGE SCALE GENOMIC DNA]</scope>
    <source>
        <strain evidence="4 5">JCM 15716</strain>
    </source>
</reference>
<accession>A0A3M8DT37</accession>
<keyword evidence="1" id="KW-0863">Zinc-finger</keyword>
<gene>
    <name evidence="4" type="ORF">EDM56_06635</name>
</gene>
<feature type="domain" description="SWIM-type" evidence="3">
    <location>
        <begin position="155"/>
        <end position="189"/>
    </location>
</feature>
<dbReference type="PROSITE" id="PS50966">
    <property type="entry name" value="ZF_SWIM"/>
    <property type="match status" value="2"/>
</dbReference>
<feature type="coiled-coil region" evidence="2">
    <location>
        <begin position="278"/>
        <end position="305"/>
    </location>
</feature>
<protein>
    <recommendedName>
        <fullName evidence="3">SWIM-type domain-containing protein</fullName>
    </recommendedName>
</protein>
<dbReference type="Pfam" id="PF04434">
    <property type="entry name" value="SWIM"/>
    <property type="match status" value="2"/>
</dbReference>
<organism evidence="4 5">
    <name type="scientific">Brevibacillus fluminis</name>
    <dbReference type="NCBI Taxonomy" id="511487"/>
    <lineage>
        <taxon>Bacteria</taxon>
        <taxon>Bacillati</taxon>
        <taxon>Bacillota</taxon>
        <taxon>Bacilli</taxon>
        <taxon>Bacillales</taxon>
        <taxon>Paenibacillaceae</taxon>
        <taxon>Brevibacillus</taxon>
    </lineage>
</organism>
<dbReference type="EMBL" id="RHHQ01000006">
    <property type="protein sequence ID" value="RNB91252.1"/>
    <property type="molecule type" value="Genomic_DNA"/>
</dbReference>
<evidence type="ECO:0000313" key="4">
    <source>
        <dbReference type="EMBL" id="RNB91252.1"/>
    </source>
</evidence>
<keyword evidence="1" id="KW-0862">Zinc</keyword>
<keyword evidence="5" id="KW-1185">Reference proteome</keyword>
<dbReference type="Proteomes" id="UP000271031">
    <property type="component" value="Unassembled WGS sequence"/>
</dbReference>
<comment type="caution">
    <text evidence="4">The sequence shown here is derived from an EMBL/GenBank/DDBJ whole genome shotgun (WGS) entry which is preliminary data.</text>
</comment>